<dbReference type="Gene3D" id="2.40.330.10">
    <property type="entry name" value="DNA-binding pseudobarrel domain"/>
    <property type="match status" value="1"/>
</dbReference>
<dbReference type="EMBL" id="LNRQ01000007">
    <property type="protein sequence ID" value="KZM87248.1"/>
    <property type="molecule type" value="Genomic_DNA"/>
</dbReference>
<dbReference type="EMBL" id="CP093349">
    <property type="protein sequence ID" value="WOH08787.1"/>
    <property type="molecule type" value="Genomic_DNA"/>
</dbReference>
<keyword evidence="2" id="KW-0805">Transcription regulation</keyword>
<evidence type="ECO:0000256" key="2">
    <source>
        <dbReference type="ARBA" id="ARBA00023015"/>
    </source>
</evidence>
<dbReference type="PROSITE" id="PS50863">
    <property type="entry name" value="B3"/>
    <property type="match status" value="1"/>
</dbReference>
<keyword evidence="4" id="KW-0804">Transcription</keyword>
<protein>
    <recommendedName>
        <fullName evidence="6">TF-B3 domain-containing protein</fullName>
    </recommendedName>
</protein>
<evidence type="ECO:0000256" key="1">
    <source>
        <dbReference type="ARBA" id="ARBA00004123"/>
    </source>
</evidence>
<organism evidence="7">
    <name type="scientific">Daucus carota subsp. sativus</name>
    <name type="common">Carrot</name>
    <dbReference type="NCBI Taxonomy" id="79200"/>
    <lineage>
        <taxon>Eukaryota</taxon>
        <taxon>Viridiplantae</taxon>
        <taxon>Streptophyta</taxon>
        <taxon>Embryophyta</taxon>
        <taxon>Tracheophyta</taxon>
        <taxon>Spermatophyta</taxon>
        <taxon>Magnoliopsida</taxon>
        <taxon>eudicotyledons</taxon>
        <taxon>Gunneridae</taxon>
        <taxon>Pentapetalae</taxon>
        <taxon>asterids</taxon>
        <taxon>campanulids</taxon>
        <taxon>Apiales</taxon>
        <taxon>Apiaceae</taxon>
        <taxon>Apioideae</taxon>
        <taxon>Scandiceae</taxon>
        <taxon>Daucinae</taxon>
        <taxon>Daucus</taxon>
        <taxon>Daucus sect. Daucus</taxon>
    </lineage>
</organism>
<evidence type="ECO:0000256" key="5">
    <source>
        <dbReference type="ARBA" id="ARBA00023242"/>
    </source>
</evidence>
<gene>
    <name evidence="7" type="ORF">DCAR_024382</name>
    <name evidence="8" type="ORF">DCAR_0728235</name>
</gene>
<dbReference type="InterPro" id="IPR003340">
    <property type="entry name" value="B3_DNA-bd"/>
</dbReference>
<dbReference type="GO" id="GO:0003677">
    <property type="term" value="F:DNA binding"/>
    <property type="evidence" value="ECO:0007669"/>
    <property type="project" value="UniProtKB-KW"/>
</dbReference>
<keyword evidence="9" id="KW-1185">Reference proteome</keyword>
<keyword evidence="3" id="KW-0238">DNA-binding</keyword>
<keyword evidence="5" id="KW-0539">Nucleus</keyword>
<reference evidence="8" key="2">
    <citation type="submission" date="2022-03" db="EMBL/GenBank/DDBJ databases">
        <title>Draft title - Genomic analysis of global carrot germplasm unveils the trajectory of domestication and the origin of high carotenoid orange carrot.</title>
        <authorList>
            <person name="Iorizzo M."/>
            <person name="Ellison S."/>
            <person name="Senalik D."/>
            <person name="Macko-Podgorni A."/>
            <person name="Grzebelus D."/>
            <person name="Bostan H."/>
            <person name="Rolling W."/>
            <person name="Curaba J."/>
            <person name="Simon P."/>
        </authorList>
    </citation>
    <scope>NUCLEOTIDE SEQUENCE</scope>
    <source>
        <tissue evidence="8">Leaf</tissue>
    </source>
</reference>
<evidence type="ECO:0000256" key="3">
    <source>
        <dbReference type="ARBA" id="ARBA00023125"/>
    </source>
</evidence>
<evidence type="ECO:0000256" key="4">
    <source>
        <dbReference type="ARBA" id="ARBA00023163"/>
    </source>
</evidence>
<evidence type="ECO:0000313" key="9">
    <source>
        <dbReference type="Proteomes" id="UP000077755"/>
    </source>
</evidence>
<dbReference type="GO" id="GO:0005634">
    <property type="term" value="C:nucleus"/>
    <property type="evidence" value="ECO:0007669"/>
    <property type="project" value="UniProtKB-SubCell"/>
</dbReference>
<reference evidence="7" key="1">
    <citation type="journal article" date="2016" name="Nat. Genet.">
        <title>A high-quality carrot genome assembly provides new insights into carotenoid accumulation and asterid genome evolution.</title>
        <authorList>
            <person name="Iorizzo M."/>
            <person name="Ellison S."/>
            <person name="Senalik D."/>
            <person name="Zeng P."/>
            <person name="Satapoomin P."/>
            <person name="Huang J."/>
            <person name="Bowman M."/>
            <person name="Iovene M."/>
            <person name="Sanseverino W."/>
            <person name="Cavagnaro P."/>
            <person name="Yildiz M."/>
            <person name="Macko-Podgorni A."/>
            <person name="Moranska E."/>
            <person name="Grzebelus E."/>
            <person name="Grzebelus D."/>
            <person name="Ashrafi H."/>
            <person name="Zheng Z."/>
            <person name="Cheng S."/>
            <person name="Spooner D."/>
            <person name="Van Deynze A."/>
            <person name="Simon P."/>
        </authorList>
    </citation>
    <scope>NUCLEOTIDE SEQUENCE [LARGE SCALE GENOMIC DNA]</scope>
    <source>
        <tissue evidence="7">Leaf</tissue>
    </source>
</reference>
<feature type="domain" description="TF-B3" evidence="6">
    <location>
        <begin position="242"/>
        <end position="292"/>
    </location>
</feature>
<evidence type="ECO:0000313" key="7">
    <source>
        <dbReference type="EMBL" id="KZM87248.1"/>
    </source>
</evidence>
<dbReference type="SUPFAM" id="SSF101936">
    <property type="entry name" value="DNA-binding pseudobarrel domain"/>
    <property type="match status" value="1"/>
</dbReference>
<sequence>MMQLDCKRGIISCFFREKGKESHKLIVCIYRVVDHRNALDTVMKDFKDSSKSFFKIIYEKAASSGYLMVPFIVDQLYGWKLRQIEKISIAGVQSRFYYLSFPGYTYMLQDLFKDFRVKENDTLIFTLNGSKTINCRIYQDNGMEIDYVYRSGRKKGGGSVEWIWNSEPQTATGQVDSLRNATQHGQMPGNAAVNDPTFTAILTSGDLDKKTHGLFIPEYIKPSRGRWIRSHNINFITDKGLWMIGIAQTGKNARFSAGWNSFVRDNMYTAGQHLHFRMVEQADVIEFHISKI</sequence>
<proteinExistence type="predicted"/>
<evidence type="ECO:0000313" key="8">
    <source>
        <dbReference type="EMBL" id="WOH08787.1"/>
    </source>
</evidence>
<comment type="subcellular location">
    <subcellularLocation>
        <location evidence="1">Nucleus</location>
    </subcellularLocation>
</comment>
<evidence type="ECO:0000259" key="6">
    <source>
        <dbReference type="PROSITE" id="PS50863"/>
    </source>
</evidence>
<accession>A0A164T9V7</accession>
<dbReference type="Proteomes" id="UP000077755">
    <property type="component" value="Chromosome 7"/>
</dbReference>
<dbReference type="InterPro" id="IPR015300">
    <property type="entry name" value="DNA-bd_pseudobarrel_sf"/>
</dbReference>
<dbReference type="AlphaFoldDB" id="A0A164T9V7"/>
<name>A0A164T9V7_DAUCS</name>
<dbReference type="Gramene" id="KZM87248">
    <property type="protein sequence ID" value="KZM87248"/>
    <property type="gene ID" value="DCAR_024382"/>
</dbReference>